<dbReference type="InterPro" id="IPR001638">
    <property type="entry name" value="Solute-binding_3/MltF_N"/>
</dbReference>
<dbReference type="SMART" id="SM00062">
    <property type="entry name" value="PBPb"/>
    <property type="match status" value="1"/>
</dbReference>
<keyword evidence="8" id="KW-1185">Reference proteome</keyword>
<comment type="subcellular location">
    <subcellularLocation>
        <location evidence="1">Cell envelope</location>
    </subcellularLocation>
</comment>
<organism evidence="7 8">
    <name type="scientific">Balneatrix alpica</name>
    <dbReference type="NCBI Taxonomy" id="75684"/>
    <lineage>
        <taxon>Bacteria</taxon>
        <taxon>Pseudomonadati</taxon>
        <taxon>Pseudomonadota</taxon>
        <taxon>Gammaproteobacteria</taxon>
        <taxon>Oceanospirillales</taxon>
        <taxon>Balneatrichaceae</taxon>
        <taxon>Balneatrix</taxon>
    </lineage>
</organism>
<proteinExistence type="inferred from homology"/>
<dbReference type="InterPro" id="IPR018313">
    <property type="entry name" value="SBP_3_CS"/>
</dbReference>
<evidence type="ECO:0000256" key="3">
    <source>
        <dbReference type="ARBA" id="ARBA00022729"/>
    </source>
</evidence>
<feature type="signal peptide" evidence="5">
    <location>
        <begin position="1"/>
        <end position="22"/>
    </location>
</feature>
<accession>A0ABV5ZAL4</accession>
<dbReference type="EMBL" id="JBHLZN010000002">
    <property type="protein sequence ID" value="MFB9886292.1"/>
    <property type="molecule type" value="Genomic_DNA"/>
</dbReference>
<evidence type="ECO:0000259" key="6">
    <source>
        <dbReference type="SMART" id="SM00062"/>
    </source>
</evidence>
<gene>
    <name evidence="7" type="ORF">ACFFLH_07725</name>
</gene>
<reference evidence="7 8" key="1">
    <citation type="submission" date="2024-09" db="EMBL/GenBank/DDBJ databases">
        <authorList>
            <person name="Sun Q."/>
            <person name="Mori K."/>
        </authorList>
    </citation>
    <scope>NUCLEOTIDE SEQUENCE [LARGE SCALE GENOMIC DNA]</scope>
    <source>
        <strain evidence="7 8">ATCC 51285</strain>
    </source>
</reference>
<evidence type="ECO:0000313" key="7">
    <source>
        <dbReference type="EMBL" id="MFB9886292.1"/>
    </source>
</evidence>
<sequence>MRTITKLAALAVALGLSVSAQAEQKTLRVATDGAFPPYSMVLADGTLTGFDVEIAQALCEEMKVECQIQHYDFDSLIPALKARKFDMVVASMAITEERLKSVDFSDKYEGGYSQFIGPKGTSLDGSPAAMAGKKIGVQLGTIQENYTQAIYVPAGAEMRTYSTPENAFLDLVAGRLDAVVVEVGVGYELQKGPQGKDYALFGPKMDDPQYFGTGSGIAVRKGNSELLGKINQALAAILADGTYELINDRYFDYNQYD</sequence>
<dbReference type="Proteomes" id="UP001589628">
    <property type="component" value="Unassembled WGS sequence"/>
</dbReference>
<evidence type="ECO:0000313" key="8">
    <source>
        <dbReference type="Proteomes" id="UP001589628"/>
    </source>
</evidence>
<name>A0ABV5ZAL4_9GAMM</name>
<comment type="caution">
    <text evidence="7">The sequence shown here is derived from an EMBL/GenBank/DDBJ whole genome shotgun (WGS) entry which is preliminary data.</text>
</comment>
<evidence type="ECO:0000256" key="4">
    <source>
        <dbReference type="RuleBase" id="RU003744"/>
    </source>
</evidence>
<protein>
    <submittedName>
        <fullName evidence="7">Transporter substrate-binding domain-containing protein</fullName>
    </submittedName>
</protein>
<dbReference type="SUPFAM" id="SSF53850">
    <property type="entry name" value="Periplasmic binding protein-like II"/>
    <property type="match status" value="1"/>
</dbReference>
<evidence type="ECO:0000256" key="1">
    <source>
        <dbReference type="ARBA" id="ARBA00004196"/>
    </source>
</evidence>
<evidence type="ECO:0000256" key="2">
    <source>
        <dbReference type="ARBA" id="ARBA00010333"/>
    </source>
</evidence>
<dbReference type="RefSeq" id="WP_027311764.1">
    <property type="nucleotide sequence ID" value="NZ_JAUESS010000011.1"/>
</dbReference>
<dbReference type="PANTHER" id="PTHR35936:SF17">
    <property type="entry name" value="ARGININE-BINDING EXTRACELLULAR PROTEIN ARTP"/>
    <property type="match status" value="1"/>
</dbReference>
<feature type="chain" id="PRO_5045729919" evidence="5">
    <location>
        <begin position="23"/>
        <end position="257"/>
    </location>
</feature>
<comment type="similarity">
    <text evidence="2 4">Belongs to the bacterial solute-binding protein 3 family.</text>
</comment>
<feature type="domain" description="Solute-binding protein family 3/N-terminal" evidence="6">
    <location>
        <begin position="26"/>
        <end position="254"/>
    </location>
</feature>
<dbReference type="PROSITE" id="PS01039">
    <property type="entry name" value="SBP_BACTERIAL_3"/>
    <property type="match status" value="1"/>
</dbReference>
<dbReference type="PANTHER" id="PTHR35936">
    <property type="entry name" value="MEMBRANE-BOUND LYTIC MUREIN TRANSGLYCOSYLASE F"/>
    <property type="match status" value="1"/>
</dbReference>
<dbReference type="Pfam" id="PF00497">
    <property type="entry name" value="SBP_bac_3"/>
    <property type="match status" value="1"/>
</dbReference>
<dbReference type="Gene3D" id="3.40.190.10">
    <property type="entry name" value="Periplasmic binding protein-like II"/>
    <property type="match status" value="2"/>
</dbReference>
<evidence type="ECO:0000256" key="5">
    <source>
        <dbReference type="SAM" id="SignalP"/>
    </source>
</evidence>
<keyword evidence="3 5" id="KW-0732">Signal</keyword>